<evidence type="ECO:0000313" key="3">
    <source>
        <dbReference type="Proteomes" id="UP001311232"/>
    </source>
</evidence>
<organism evidence="2 3">
    <name type="scientific">Crenichthys baileyi</name>
    <name type="common">White River springfish</name>
    <dbReference type="NCBI Taxonomy" id="28760"/>
    <lineage>
        <taxon>Eukaryota</taxon>
        <taxon>Metazoa</taxon>
        <taxon>Chordata</taxon>
        <taxon>Craniata</taxon>
        <taxon>Vertebrata</taxon>
        <taxon>Euteleostomi</taxon>
        <taxon>Actinopterygii</taxon>
        <taxon>Neopterygii</taxon>
        <taxon>Teleostei</taxon>
        <taxon>Neoteleostei</taxon>
        <taxon>Acanthomorphata</taxon>
        <taxon>Ovalentaria</taxon>
        <taxon>Atherinomorphae</taxon>
        <taxon>Cyprinodontiformes</taxon>
        <taxon>Goodeidae</taxon>
        <taxon>Crenichthys</taxon>
    </lineage>
</organism>
<accession>A0AAV9SRL3</accession>
<dbReference type="EMBL" id="JAHHUM010000009">
    <property type="protein sequence ID" value="KAK5623951.1"/>
    <property type="molecule type" value="Genomic_DNA"/>
</dbReference>
<comment type="caution">
    <text evidence="2">The sequence shown here is derived from an EMBL/GenBank/DDBJ whole genome shotgun (WGS) entry which is preliminary data.</text>
</comment>
<feature type="compositionally biased region" description="Polar residues" evidence="1">
    <location>
        <begin position="116"/>
        <end position="129"/>
    </location>
</feature>
<feature type="region of interest" description="Disordered" evidence="1">
    <location>
        <begin position="100"/>
        <end position="131"/>
    </location>
</feature>
<proteinExistence type="predicted"/>
<dbReference type="Proteomes" id="UP001311232">
    <property type="component" value="Unassembled WGS sequence"/>
</dbReference>
<dbReference type="AlphaFoldDB" id="A0AAV9SRL3"/>
<protein>
    <submittedName>
        <fullName evidence="2">Uncharacterized protein</fullName>
    </submittedName>
</protein>
<reference evidence="2 3" key="1">
    <citation type="submission" date="2021-06" db="EMBL/GenBank/DDBJ databases">
        <authorList>
            <person name="Palmer J.M."/>
        </authorList>
    </citation>
    <scope>NUCLEOTIDE SEQUENCE [LARGE SCALE GENOMIC DNA]</scope>
    <source>
        <strain evidence="2 3">MEX-2019</strain>
        <tissue evidence="2">Muscle</tissue>
    </source>
</reference>
<evidence type="ECO:0000256" key="1">
    <source>
        <dbReference type="SAM" id="MobiDB-lite"/>
    </source>
</evidence>
<sequence>MQQQDVKARAMYGEDIEILPSPLLLEEIEKTFLGSRLVLVPLSYGPDVLAGASNPLPEGHAEAFPDLMVRTGASSSFPVGLVDTIPLHLTSSILLLTSTCPPSPTPQISTPGRLTPASTEGQPDSTGSPDQPFATLFQSPFPAHLTLRVLPTLQLLPMASHHRCCRLLTSHPLLMFLSSSGLWRRSSGLRRGFQQFLRALLSSSMGSNVPSSSVGPSLSASTCSFVAGLQTTVIAPVTDLLNSFSVAADLPDFFSASLQFLVIIAVAGRQGPFYLAS</sequence>
<gene>
    <name evidence="2" type="ORF">CRENBAI_025441</name>
</gene>
<feature type="compositionally biased region" description="Low complexity" evidence="1">
    <location>
        <begin position="100"/>
        <end position="111"/>
    </location>
</feature>
<name>A0AAV9SRL3_9TELE</name>
<keyword evidence="3" id="KW-1185">Reference proteome</keyword>
<evidence type="ECO:0000313" key="2">
    <source>
        <dbReference type="EMBL" id="KAK5623951.1"/>
    </source>
</evidence>